<feature type="region of interest" description="Disordered" evidence="1">
    <location>
        <begin position="32"/>
        <end position="85"/>
    </location>
</feature>
<accession>A0A8J4B252</accession>
<dbReference type="Proteomes" id="UP000747399">
    <property type="component" value="Unassembled WGS sequence"/>
</dbReference>
<comment type="caution">
    <text evidence="3">The sequence shown here is derived from an EMBL/GenBank/DDBJ whole genome shotgun (WGS) entry which is preliminary data.</text>
</comment>
<protein>
    <recommendedName>
        <fullName evidence="2">STPR domain-containing protein</fullName>
    </recommendedName>
</protein>
<name>A0A8J4B252_9CHLO</name>
<feature type="compositionally biased region" description="Basic and acidic residues" evidence="1">
    <location>
        <begin position="271"/>
        <end position="302"/>
    </location>
</feature>
<feature type="region of interest" description="Disordered" evidence="1">
    <location>
        <begin position="271"/>
        <end position="471"/>
    </location>
</feature>
<feature type="compositionally biased region" description="Polar residues" evidence="1">
    <location>
        <begin position="448"/>
        <end position="460"/>
    </location>
</feature>
<evidence type="ECO:0000256" key="1">
    <source>
        <dbReference type="SAM" id="MobiDB-lite"/>
    </source>
</evidence>
<sequence length="543" mass="58516">MESLYRAILGVSENASEEEVAKAYQKLTVNRHPVSGTASVAEPSTRVPSSFDLPLVASPSTSLPPLSLSQDGNPPELGGAFPPESFPQDLSDNLAALHDLVVSSNAVAVGWGPVGHGIELPPGVAAEAWELLHGAAPVSARMAVAGGWAPTWSADGEDGAAGLEATADVVQWRLSEHPQQGKQEVDTWRDAKSVYTATRKRSQSCMTEDSDSDSDVERVYKGWQYGVEDPERRAKRLAAQAARAAQRRAEETLEQRAKRLAADAARAARKRAEEDLERRAQRLKADAERAARKRAQEDPERRTARRAAQAARAAQRRAEETLEQRAKRLAADAARAARKRAEEDLERRAQRLKADAERAARRRAEEDPERRAARRAAQAARAAQRRAEARGRHKSVGTEGSIAGTEDPSEVETGMETVIGPGPGRGPGRGRGTGSGANAHPALEAKADQNSSDTEGTGVTENMDDEEQRQWQRQGITAAAGYEGTCMRDLAMGHQDQNPAVDEARCGRDLQSDTIGHRTMQPTRGKQGEGSEFGWHAGSAGEG</sequence>
<gene>
    <name evidence="3" type="ORF">Vafri_8035</name>
</gene>
<dbReference type="EMBL" id="BNCO01000012">
    <property type="protein sequence ID" value="GIL52083.1"/>
    <property type="molecule type" value="Genomic_DNA"/>
</dbReference>
<organism evidence="3 4">
    <name type="scientific">Volvox africanus</name>
    <dbReference type="NCBI Taxonomy" id="51714"/>
    <lineage>
        <taxon>Eukaryota</taxon>
        <taxon>Viridiplantae</taxon>
        <taxon>Chlorophyta</taxon>
        <taxon>core chlorophytes</taxon>
        <taxon>Chlorophyceae</taxon>
        <taxon>CS clade</taxon>
        <taxon>Chlamydomonadales</taxon>
        <taxon>Volvocaceae</taxon>
        <taxon>Volvox</taxon>
    </lineage>
</organism>
<feature type="compositionally biased region" description="Low complexity" evidence="1">
    <location>
        <begin position="53"/>
        <end position="69"/>
    </location>
</feature>
<dbReference type="InterPro" id="IPR001623">
    <property type="entry name" value="DnaJ_domain"/>
</dbReference>
<feature type="compositionally biased region" description="Gly residues" evidence="1">
    <location>
        <begin position="421"/>
        <end position="435"/>
    </location>
</feature>
<dbReference type="InterPro" id="IPR048998">
    <property type="entry name" value="STPR"/>
</dbReference>
<evidence type="ECO:0000313" key="3">
    <source>
        <dbReference type="EMBL" id="GIL52083.1"/>
    </source>
</evidence>
<keyword evidence="4" id="KW-1185">Reference proteome</keyword>
<evidence type="ECO:0000259" key="2">
    <source>
        <dbReference type="Pfam" id="PF21107"/>
    </source>
</evidence>
<reference evidence="3" key="1">
    <citation type="journal article" date="2021" name="Proc. Natl. Acad. Sci. U.S.A.">
        <title>Three genomes in the algal genus Volvox reveal the fate of a haploid sex-determining region after a transition to homothallism.</title>
        <authorList>
            <person name="Yamamoto K."/>
            <person name="Hamaji T."/>
            <person name="Kawai-Toyooka H."/>
            <person name="Matsuzaki R."/>
            <person name="Takahashi F."/>
            <person name="Nishimura Y."/>
            <person name="Kawachi M."/>
            <person name="Noguchi H."/>
            <person name="Minakuchi Y."/>
            <person name="Umen J.G."/>
            <person name="Toyoda A."/>
            <person name="Nozaki H."/>
        </authorList>
    </citation>
    <scope>NUCLEOTIDE SEQUENCE</scope>
    <source>
        <strain evidence="3">NIES-3780</strain>
    </source>
</reference>
<feature type="region of interest" description="Disordered" evidence="1">
    <location>
        <begin position="510"/>
        <end position="543"/>
    </location>
</feature>
<dbReference type="Pfam" id="PF21107">
    <property type="entry name" value="STPRs"/>
    <property type="match status" value="1"/>
</dbReference>
<feature type="compositionally biased region" description="Basic and acidic residues" evidence="1">
    <location>
        <begin position="339"/>
        <end position="371"/>
    </location>
</feature>
<proteinExistence type="predicted"/>
<feature type="compositionally biased region" description="Basic and acidic residues" evidence="1">
    <location>
        <begin position="316"/>
        <end position="330"/>
    </location>
</feature>
<feature type="domain" description="STPR" evidence="2">
    <location>
        <begin position="227"/>
        <end position="282"/>
    </location>
</feature>
<evidence type="ECO:0000313" key="4">
    <source>
        <dbReference type="Proteomes" id="UP000747399"/>
    </source>
</evidence>
<dbReference type="AlphaFoldDB" id="A0A8J4B252"/>
<dbReference type="CDD" id="cd06257">
    <property type="entry name" value="DnaJ"/>
    <property type="match status" value="1"/>
</dbReference>